<sequence length="816" mass="90141">MNATETPQLRTRPEMFNHLSIADYDDQSFNYTKASGTSSNDLDQFFSFEAFNEDLNGDSNLLLAENPGSSVSQPRAPRILDNTTSEIDVRGLRRIPAGQDASKPGKTLFGPPVLDMNDPYVLAIYTRLVRFEQDLTKHAVAFSPADHATQDTLHSLARTLGLEYEYSLQFRKVRVSRAKVQQPLGISFCDVGHVSVAPDKRRLPDTPPDENPLSTYAENRSMSSSNTYIEKAAGVAQWEDPLFEGIQNLDIPSLDLELGSYYTPTGLEEFGPGNTVLGDRDGDHGSQSIAPVVVLQPPLNRTPFLPNFETSMAKDLPVNPPTSVSDNGNAALSVSKIQVLDIHNRSRSLSSEDGVASADQAQVSESITEAQKVTVLSHASKPRQSESLAAHKYPNELTFITDTSAIPLKPPATNRRGGKENSIESHSDRSKFAACWKCKALRKRCNSQSPCACCLKGEHDSMWKTVGCRRGPLGSQLPRAVFCRARRQDVGQISLFTNTSQLSARKNGAEPGASLVLQQSSHQIRGGRLLTGSGHPVDLNSTGATLPGLRREIRGLLWTLRRGFNLKSFEILKEGGFYHLEFSLLVESAEQAFAKSSNNTLIVKSLVCLKTILCFLEDIAYGREFPTHETCTTTSCRVAHSRYLENHIKDYINELSKEIFSKQNLHGNKSWWLPAFYSLCIQSYAGKLLLPLSAVIPSNNDKPAAPTSYLDLAVHLFEALGSGFDPIIQNKDADGLLVFKNDRFIAMLHRMSVRGSFEYVRYLFRMDEGINSSSDLARLRDEFIEEDVSISATPGNRDDNPTAADVELDARVFDLV</sequence>
<name>A0A2J6R1R4_HYAVF</name>
<protein>
    <submittedName>
        <fullName evidence="2">Uncharacterized protein</fullName>
    </submittedName>
</protein>
<gene>
    <name evidence="2" type="ORF">L207DRAFT_572217</name>
</gene>
<keyword evidence="3" id="KW-1185">Reference proteome</keyword>
<proteinExistence type="predicted"/>
<reference evidence="2 3" key="1">
    <citation type="submission" date="2016-04" db="EMBL/GenBank/DDBJ databases">
        <title>A degradative enzymes factory behind the ericoid mycorrhizal symbiosis.</title>
        <authorList>
            <consortium name="DOE Joint Genome Institute"/>
            <person name="Martino E."/>
            <person name="Morin E."/>
            <person name="Grelet G."/>
            <person name="Kuo A."/>
            <person name="Kohler A."/>
            <person name="Daghino S."/>
            <person name="Barry K."/>
            <person name="Choi C."/>
            <person name="Cichocki N."/>
            <person name="Clum A."/>
            <person name="Copeland A."/>
            <person name="Hainaut M."/>
            <person name="Haridas S."/>
            <person name="Labutti K."/>
            <person name="Lindquist E."/>
            <person name="Lipzen A."/>
            <person name="Khouja H.-R."/>
            <person name="Murat C."/>
            <person name="Ohm R."/>
            <person name="Olson A."/>
            <person name="Spatafora J."/>
            <person name="Veneault-Fourrey C."/>
            <person name="Henrissat B."/>
            <person name="Grigoriev I."/>
            <person name="Martin F."/>
            <person name="Perotto S."/>
        </authorList>
    </citation>
    <scope>NUCLEOTIDE SEQUENCE [LARGE SCALE GENOMIC DNA]</scope>
    <source>
        <strain evidence="2 3">F</strain>
    </source>
</reference>
<dbReference type="STRING" id="1149755.A0A2J6R1R4"/>
<evidence type="ECO:0000313" key="2">
    <source>
        <dbReference type="EMBL" id="PMD32462.1"/>
    </source>
</evidence>
<evidence type="ECO:0000256" key="1">
    <source>
        <dbReference type="SAM" id="MobiDB-lite"/>
    </source>
</evidence>
<feature type="region of interest" description="Disordered" evidence="1">
    <location>
        <begin position="406"/>
        <end position="425"/>
    </location>
</feature>
<dbReference type="Proteomes" id="UP000235786">
    <property type="component" value="Unassembled WGS sequence"/>
</dbReference>
<evidence type="ECO:0000313" key="3">
    <source>
        <dbReference type="Proteomes" id="UP000235786"/>
    </source>
</evidence>
<dbReference type="EMBL" id="KZ613959">
    <property type="protein sequence ID" value="PMD32462.1"/>
    <property type="molecule type" value="Genomic_DNA"/>
</dbReference>
<feature type="compositionally biased region" description="Polar residues" evidence="1">
    <location>
        <begin position="212"/>
        <end position="221"/>
    </location>
</feature>
<dbReference type="AlphaFoldDB" id="A0A2J6R1R4"/>
<organism evidence="2 3">
    <name type="scientific">Hyaloscypha variabilis (strain UAMH 11265 / GT02V1 / F)</name>
    <name type="common">Meliniomyces variabilis</name>
    <dbReference type="NCBI Taxonomy" id="1149755"/>
    <lineage>
        <taxon>Eukaryota</taxon>
        <taxon>Fungi</taxon>
        <taxon>Dikarya</taxon>
        <taxon>Ascomycota</taxon>
        <taxon>Pezizomycotina</taxon>
        <taxon>Leotiomycetes</taxon>
        <taxon>Helotiales</taxon>
        <taxon>Hyaloscyphaceae</taxon>
        <taxon>Hyaloscypha</taxon>
        <taxon>Hyaloscypha variabilis</taxon>
    </lineage>
</organism>
<dbReference type="OrthoDB" id="3564488at2759"/>
<accession>A0A2J6R1R4</accession>
<feature type="region of interest" description="Disordered" evidence="1">
    <location>
        <begin position="198"/>
        <end position="221"/>
    </location>
</feature>